<sequence>MHYSHADIMAAAEDLGDRWSKAVIELGPGDTAHSALSSKWDFQGPGTVEYLMHPTGWTVRPSATISKHYKRS</sequence>
<organism evidence="1 2">
    <name type="scientific">Mycobacterium phage Swirley</name>
    <dbReference type="NCBI Taxonomy" id="1527534"/>
    <lineage>
        <taxon>Viruses</taxon>
        <taxon>Duplodnaviria</taxon>
        <taxon>Heunggongvirae</taxon>
        <taxon>Uroviricota</taxon>
        <taxon>Caudoviricetes</taxon>
        <taxon>Benedictvirus</taxon>
        <taxon>Benedictvirus swirley</taxon>
    </lineage>
</organism>
<keyword evidence="2" id="KW-1185">Reference proteome</keyword>
<dbReference type="GeneID" id="26635369"/>
<protein>
    <submittedName>
        <fullName evidence="1">Uncharacterized protein</fullName>
    </submittedName>
</protein>
<dbReference type="Proteomes" id="UP000204370">
    <property type="component" value="Segment"/>
</dbReference>
<gene>
    <name evidence="1" type="ORF">PBI_SWIRLEY_79</name>
</gene>
<name>A0A076YR85_9CAUD</name>
<evidence type="ECO:0000313" key="2">
    <source>
        <dbReference type="Proteomes" id="UP000204370"/>
    </source>
</evidence>
<evidence type="ECO:0000313" key="1">
    <source>
        <dbReference type="EMBL" id="AIK68944.1"/>
    </source>
</evidence>
<accession>A0A076YR85</accession>
<dbReference type="EMBL" id="KM101118">
    <property type="protein sequence ID" value="AIK68944.1"/>
    <property type="molecule type" value="Genomic_DNA"/>
</dbReference>
<dbReference type="RefSeq" id="YP_009208964.1">
    <property type="nucleotide sequence ID" value="NC_028912.1"/>
</dbReference>
<reference evidence="1 2" key="1">
    <citation type="submission" date="2014-06" db="EMBL/GenBank/DDBJ databases">
        <authorList>
            <person name="Delgado B.M."/>
            <person name="Feathers C.T."/>
            <person name="Feeney M.S."/>
            <person name="Feuer K.L."/>
            <person name="Florin D.T."/>
            <person name="Gordon M.B."/>
            <person name="Gorman S.E."/>
            <person name="Grajales M."/>
            <person name="Heckman E.L."/>
            <person name="Juarez M.C."/>
            <person name="Kenna M.A."/>
            <person name="Mageeney C.M."/>
            <person name="Marzillier J.Y."/>
            <person name="Miller B.D."/>
            <person name="Schlegel J.L."/>
            <person name="So C.Y."/>
            <person name="Sternberg R.A."/>
            <person name="Ware V.C."/>
            <person name="Anders K.R."/>
            <person name="Braun M.A."/>
            <person name="Delesalle V.A."/>
            <person name="Hughes L.E."/>
            <person name="Bradley K.W."/>
            <person name="Barker L.P."/>
            <person name="Asai D.J."/>
            <person name="Bowman C.A."/>
            <person name="Russell D.A."/>
            <person name="Pope W.H."/>
            <person name="Jacobs-Sera D."/>
            <person name="Hendrix R.W."/>
            <person name="Hatfull G.F."/>
        </authorList>
    </citation>
    <scope>NUCLEOTIDE SEQUENCE [LARGE SCALE GENOMIC DNA]</scope>
</reference>
<dbReference type="KEGG" id="vg:26635369"/>
<proteinExistence type="predicted"/>
<dbReference type="OrthoDB" id="20185at10239"/>